<name>A0ABR2YJC7_9CHLO</name>
<dbReference type="Pfam" id="PF13405">
    <property type="entry name" value="EF-hand_6"/>
    <property type="match status" value="1"/>
</dbReference>
<dbReference type="InterPro" id="IPR043519">
    <property type="entry name" value="NT_sf"/>
</dbReference>
<dbReference type="Pfam" id="PF00498">
    <property type="entry name" value="FHA"/>
    <property type="match status" value="1"/>
</dbReference>
<accession>A0ABR2YJC7</accession>
<dbReference type="SUPFAM" id="SSF47473">
    <property type="entry name" value="EF-hand"/>
    <property type="match status" value="1"/>
</dbReference>
<organism evidence="5 6">
    <name type="scientific">Coccomyxa subellipsoidea</name>
    <dbReference type="NCBI Taxonomy" id="248742"/>
    <lineage>
        <taxon>Eukaryota</taxon>
        <taxon>Viridiplantae</taxon>
        <taxon>Chlorophyta</taxon>
        <taxon>core chlorophytes</taxon>
        <taxon>Trebouxiophyceae</taxon>
        <taxon>Trebouxiophyceae incertae sedis</taxon>
        <taxon>Coccomyxaceae</taxon>
        <taxon>Coccomyxa</taxon>
    </lineage>
</organism>
<keyword evidence="1" id="KW-0106">Calcium</keyword>
<feature type="compositionally biased region" description="Basic and acidic residues" evidence="2">
    <location>
        <begin position="879"/>
        <end position="899"/>
    </location>
</feature>
<feature type="compositionally biased region" description="Basic and acidic residues" evidence="2">
    <location>
        <begin position="556"/>
        <end position="573"/>
    </location>
</feature>
<dbReference type="Gene3D" id="1.25.40.10">
    <property type="entry name" value="Tetratricopeptide repeat domain"/>
    <property type="match status" value="1"/>
</dbReference>
<dbReference type="PROSITE" id="PS50222">
    <property type="entry name" value="EF_HAND_2"/>
    <property type="match status" value="1"/>
</dbReference>
<dbReference type="Gene3D" id="2.60.200.20">
    <property type="match status" value="1"/>
</dbReference>
<dbReference type="Gene3D" id="3.30.460.10">
    <property type="entry name" value="Beta Polymerase, domain 2"/>
    <property type="match status" value="1"/>
</dbReference>
<dbReference type="InterPro" id="IPR008984">
    <property type="entry name" value="SMAD_FHA_dom_sf"/>
</dbReference>
<dbReference type="Pfam" id="PF13328">
    <property type="entry name" value="HD_4"/>
    <property type="match status" value="1"/>
</dbReference>
<dbReference type="InterPro" id="IPR003107">
    <property type="entry name" value="HAT"/>
</dbReference>
<protein>
    <recommendedName>
        <fullName evidence="7">GTP diphosphokinase</fullName>
    </recommendedName>
</protein>
<dbReference type="Gene3D" id="1.10.238.10">
    <property type="entry name" value="EF-hand"/>
    <property type="match status" value="1"/>
</dbReference>
<dbReference type="InterPro" id="IPR007685">
    <property type="entry name" value="RelA_SpoT"/>
</dbReference>
<sequence>MRCSTKSLRAGDAAALILNALKLSFAHSAPPHPGRVRQDSQRALALASQLADLSAQGLPLDAESIAAGIVASAVHDGQLPLSVVEDRLGPIPALLIQDMLKVRTLPQRCDVYDDVATGALRELCLNFYDARAIVVEVCRRADHLSNSLAGAEQWQRQLAALEALQIFAPMGHALGLASVSAELEDRCFQELFPRSYAQTAEWLWRERTAYQDTLARCQARLDSALKHDATLGSLVAFCQIQGRTKSLYSTMKKLLRLDDVAKGGRGRDEVYDLLGLRVIVTPYPDAPVEEGELAATQACYRVRELAKGLWEPIEERDKDYIAASKPNGYRSLHSTLRVPSLTVEVRPGGLDGPTFDTGLGGGRSSPDGLLPLELQIRSKRMHEDAQSGEAAHAAYKGGLAPDLARRLHSFLDISANPPALPPRSWNSSEAAAEELFRHLDTNGDGCVSEGELQQALGDLGFGGAAGAAAQEMVSDVASHSDGVTLPDFLQFVKRAGVLEALPRVDLETARDLQRCQQTSDVPHSGLRDSAAHALEVSSSVADASEHGSLAAGSHGEGAHRKEHILLRRPKEDSASSDVGPASGARHISNGQRLNREKGGEAAFVLRQLDRNPSVAVKKPRTRRGAADVDTAQLPGGLKTAEHKGHPWIRCKFFALVPIGGARVCSIRDAAGNMCGAEGKAILLPQQGPLIIGAVEDADADVIIDAPTVSGRHARLEVVPTGKGSRSTDFRCILTDLGSSNGTWVNRAQLRPHRDTQIRARDNVAFGDSSVAFRLVALEPDNIPTALETAADVLSVHSARAAALEWDARRLGEADGCLEEKHSELSSEAQSSASNGTVWLQLANAERRLAKRGLRGNFARARAFYRASCEILEAMSEGDGHHEAECAKKSAESESEERSVQNRGQHVRLSSCEVPDGDAQKSLGRALRSWARMEGFLGHSSVSRRLFRRSVGVAAAHEEGLAEAGGVKTLLVWAHTEKKNGHLSRARQLVQEALRAEPGESKALCLLGCVEADLGDTATARKHFQAGLAAEPANLVLLGAWARAEALAGCLDRARELFETAYARKPDNIVLLQEWAVAETRAKNFKAARDIFARALALNPRHVPALAACAHCEGLAGQTNAARNMYARALQVDPNNVRTLCAVASLERRS</sequence>
<dbReference type="Gene3D" id="1.10.3210.10">
    <property type="entry name" value="Hypothetical protein af1432"/>
    <property type="match status" value="1"/>
</dbReference>
<dbReference type="InterPro" id="IPR002048">
    <property type="entry name" value="EF_hand_dom"/>
</dbReference>
<dbReference type="Proteomes" id="UP001491310">
    <property type="component" value="Unassembled WGS sequence"/>
</dbReference>
<dbReference type="CDD" id="cd05399">
    <property type="entry name" value="NT_Rel-Spo_like"/>
    <property type="match status" value="1"/>
</dbReference>
<dbReference type="EMBL" id="JALJOT010000010">
    <property type="protein sequence ID" value="KAK9906546.1"/>
    <property type="molecule type" value="Genomic_DNA"/>
</dbReference>
<dbReference type="PANTHER" id="PTHR21262">
    <property type="entry name" value="GUANOSINE-3',5'-BIS DIPHOSPHATE 3'-PYROPHOSPHOHYDROLASE"/>
    <property type="match status" value="1"/>
</dbReference>
<evidence type="ECO:0000256" key="1">
    <source>
        <dbReference type="ARBA" id="ARBA00022837"/>
    </source>
</evidence>
<dbReference type="InterPro" id="IPR000253">
    <property type="entry name" value="FHA_dom"/>
</dbReference>
<evidence type="ECO:0008006" key="7">
    <source>
        <dbReference type="Google" id="ProtNLM"/>
    </source>
</evidence>
<comment type="caution">
    <text evidence="5">The sequence shown here is derived from an EMBL/GenBank/DDBJ whole genome shotgun (WGS) entry which is preliminary data.</text>
</comment>
<evidence type="ECO:0000313" key="5">
    <source>
        <dbReference type="EMBL" id="KAK9906546.1"/>
    </source>
</evidence>
<feature type="region of interest" description="Disordered" evidence="2">
    <location>
        <begin position="879"/>
        <end position="915"/>
    </location>
</feature>
<dbReference type="SMART" id="SM00054">
    <property type="entry name" value="EFh"/>
    <property type="match status" value="1"/>
</dbReference>
<dbReference type="Pfam" id="PF14559">
    <property type="entry name" value="TPR_19"/>
    <property type="match status" value="1"/>
</dbReference>
<dbReference type="CDD" id="cd00060">
    <property type="entry name" value="FHA"/>
    <property type="match status" value="1"/>
</dbReference>
<dbReference type="SUPFAM" id="SSF81301">
    <property type="entry name" value="Nucleotidyltransferase"/>
    <property type="match status" value="1"/>
</dbReference>
<evidence type="ECO:0000313" key="6">
    <source>
        <dbReference type="Proteomes" id="UP001491310"/>
    </source>
</evidence>
<dbReference type="InterPro" id="IPR011992">
    <property type="entry name" value="EF-hand-dom_pair"/>
</dbReference>
<dbReference type="Pfam" id="PF04607">
    <property type="entry name" value="RelA_SpoT"/>
    <property type="match status" value="1"/>
</dbReference>
<dbReference type="InterPro" id="IPR018247">
    <property type="entry name" value="EF_Hand_1_Ca_BS"/>
</dbReference>
<dbReference type="PROSITE" id="PS50006">
    <property type="entry name" value="FHA_DOMAIN"/>
    <property type="match status" value="1"/>
</dbReference>
<keyword evidence="6" id="KW-1185">Reference proteome</keyword>
<evidence type="ECO:0000256" key="2">
    <source>
        <dbReference type="SAM" id="MobiDB-lite"/>
    </source>
</evidence>
<dbReference type="PROSITE" id="PS00018">
    <property type="entry name" value="EF_HAND_1"/>
    <property type="match status" value="1"/>
</dbReference>
<dbReference type="SMART" id="SM00028">
    <property type="entry name" value="TPR"/>
    <property type="match status" value="5"/>
</dbReference>
<dbReference type="SMART" id="SM00954">
    <property type="entry name" value="RelA_SpoT"/>
    <property type="match status" value="1"/>
</dbReference>
<dbReference type="SUPFAM" id="SSF48452">
    <property type="entry name" value="TPR-like"/>
    <property type="match status" value="1"/>
</dbReference>
<feature type="domain" description="FHA" evidence="3">
    <location>
        <begin position="689"/>
        <end position="749"/>
    </location>
</feature>
<evidence type="ECO:0000259" key="3">
    <source>
        <dbReference type="PROSITE" id="PS50006"/>
    </source>
</evidence>
<feature type="region of interest" description="Disordered" evidence="2">
    <location>
        <begin position="537"/>
        <end position="595"/>
    </location>
</feature>
<dbReference type="PANTHER" id="PTHR21262:SF12">
    <property type="entry name" value="GTP DIPHOSPHOKINASE CRSH, CHLOROPLASTIC-RELATED"/>
    <property type="match status" value="1"/>
</dbReference>
<dbReference type="SUPFAM" id="SSF109604">
    <property type="entry name" value="HD-domain/PDEase-like"/>
    <property type="match status" value="1"/>
</dbReference>
<dbReference type="SMART" id="SM00240">
    <property type="entry name" value="FHA"/>
    <property type="match status" value="1"/>
</dbReference>
<dbReference type="SMART" id="SM00386">
    <property type="entry name" value="HAT"/>
    <property type="match status" value="3"/>
</dbReference>
<dbReference type="InterPro" id="IPR011990">
    <property type="entry name" value="TPR-like_helical_dom_sf"/>
</dbReference>
<gene>
    <name evidence="5" type="ORF">WJX75_003994</name>
</gene>
<dbReference type="InterPro" id="IPR019734">
    <property type="entry name" value="TPR_rpt"/>
</dbReference>
<reference evidence="5 6" key="1">
    <citation type="journal article" date="2024" name="Nat. Commun.">
        <title>Phylogenomics reveals the evolutionary origins of lichenization in chlorophyte algae.</title>
        <authorList>
            <person name="Puginier C."/>
            <person name="Libourel C."/>
            <person name="Otte J."/>
            <person name="Skaloud P."/>
            <person name="Haon M."/>
            <person name="Grisel S."/>
            <person name="Petersen M."/>
            <person name="Berrin J.G."/>
            <person name="Delaux P.M."/>
            <person name="Dal Grande F."/>
            <person name="Keller J."/>
        </authorList>
    </citation>
    <scope>NUCLEOTIDE SEQUENCE [LARGE SCALE GENOMIC DNA]</scope>
    <source>
        <strain evidence="5 6">SAG 216-7</strain>
    </source>
</reference>
<evidence type="ECO:0000259" key="4">
    <source>
        <dbReference type="PROSITE" id="PS50222"/>
    </source>
</evidence>
<proteinExistence type="predicted"/>
<dbReference type="SUPFAM" id="SSF49879">
    <property type="entry name" value="SMAD/FHA domain"/>
    <property type="match status" value="1"/>
</dbReference>
<feature type="domain" description="EF-hand" evidence="4">
    <location>
        <begin position="427"/>
        <end position="462"/>
    </location>
</feature>